<keyword evidence="7 8" id="KW-0472">Membrane</keyword>
<comment type="subcellular location">
    <subcellularLocation>
        <location evidence="1">Cell membrane</location>
        <topology evidence="1">Multi-pass membrane protein</topology>
    </subcellularLocation>
</comment>
<dbReference type="PROSITE" id="PS50929">
    <property type="entry name" value="ABC_TM1F"/>
    <property type="match status" value="1"/>
</dbReference>
<dbReference type="Proteomes" id="UP001305702">
    <property type="component" value="Chromosome"/>
</dbReference>
<dbReference type="InterPro" id="IPR003439">
    <property type="entry name" value="ABC_transporter-like_ATP-bd"/>
</dbReference>
<evidence type="ECO:0000259" key="10">
    <source>
        <dbReference type="PROSITE" id="PS50929"/>
    </source>
</evidence>
<evidence type="ECO:0000256" key="1">
    <source>
        <dbReference type="ARBA" id="ARBA00004651"/>
    </source>
</evidence>
<evidence type="ECO:0000259" key="9">
    <source>
        <dbReference type="PROSITE" id="PS50893"/>
    </source>
</evidence>
<dbReference type="EMBL" id="CP130318">
    <property type="protein sequence ID" value="WNQ12350.1"/>
    <property type="molecule type" value="Genomic_DNA"/>
</dbReference>
<name>A0AA96LHV1_9BACL</name>
<dbReference type="RefSeq" id="WP_315606127.1">
    <property type="nucleotide sequence ID" value="NZ_CP130318.1"/>
</dbReference>
<comment type="similarity">
    <text evidence="2">Belongs to the ABC transporter superfamily.</text>
</comment>
<dbReference type="GO" id="GO:0005886">
    <property type="term" value="C:plasma membrane"/>
    <property type="evidence" value="ECO:0007669"/>
    <property type="project" value="UniProtKB-SubCell"/>
</dbReference>
<dbReference type="GO" id="GO:0005524">
    <property type="term" value="F:ATP binding"/>
    <property type="evidence" value="ECO:0007669"/>
    <property type="project" value="UniProtKB-KW"/>
</dbReference>
<dbReference type="Pfam" id="PF00005">
    <property type="entry name" value="ABC_tran"/>
    <property type="match status" value="1"/>
</dbReference>
<dbReference type="InterPro" id="IPR017871">
    <property type="entry name" value="ABC_transporter-like_CS"/>
</dbReference>
<dbReference type="SUPFAM" id="SSF52540">
    <property type="entry name" value="P-loop containing nucleoside triphosphate hydrolases"/>
    <property type="match status" value="1"/>
</dbReference>
<evidence type="ECO:0000313" key="12">
    <source>
        <dbReference type="Proteomes" id="UP001305702"/>
    </source>
</evidence>
<accession>A0AA96LHV1</accession>
<dbReference type="KEGG" id="paun:MJA45_04695"/>
<gene>
    <name evidence="11" type="ORF">MJA45_04695</name>
</gene>
<feature type="transmembrane region" description="Helical" evidence="8">
    <location>
        <begin position="141"/>
        <end position="159"/>
    </location>
</feature>
<feature type="transmembrane region" description="Helical" evidence="8">
    <location>
        <begin position="165"/>
        <end position="185"/>
    </location>
</feature>
<dbReference type="PROSITE" id="PS50893">
    <property type="entry name" value="ABC_TRANSPORTER_2"/>
    <property type="match status" value="1"/>
</dbReference>
<dbReference type="InterPro" id="IPR011527">
    <property type="entry name" value="ABC1_TM_dom"/>
</dbReference>
<proteinExistence type="inferred from homology"/>
<keyword evidence="12" id="KW-1185">Reference proteome</keyword>
<evidence type="ECO:0000256" key="2">
    <source>
        <dbReference type="ARBA" id="ARBA00005417"/>
    </source>
</evidence>
<keyword evidence="4" id="KW-0547">Nucleotide-binding</keyword>
<evidence type="ECO:0000256" key="3">
    <source>
        <dbReference type="ARBA" id="ARBA00022692"/>
    </source>
</evidence>
<evidence type="ECO:0000256" key="8">
    <source>
        <dbReference type="SAM" id="Phobius"/>
    </source>
</evidence>
<dbReference type="FunFam" id="3.40.50.300:FF:000218">
    <property type="entry name" value="Multidrug ABC transporter ATP-binding protein"/>
    <property type="match status" value="1"/>
</dbReference>
<dbReference type="InterPro" id="IPR036640">
    <property type="entry name" value="ABC1_TM_sf"/>
</dbReference>
<keyword evidence="6 8" id="KW-1133">Transmembrane helix</keyword>
<dbReference type="GO" id="GO:0015421">
    <property type="term" value="F:ABC-type oligopeptide transporter activity"/>
    <property type="evidence" value="ECO:0007669"/>
    <property type="project" value="TreeGrafter"/>
</dbReference>
<feature type="domain" description="ABC transmembrane type-1" evidence="10">
    <location>
        <begin position="26"/>
        <end position="308"/>
    </location>
</feature>
<dbReference type="AlphaFoldDB" id="A0AA96LHV1"/>
<dbReference type="Gene3D" id="3.40.50.300">
    <property type="entry name" value="P-loop containing nucleotide triphosphate hydrolases"/>
    <property type="match status" value="1"/>
</dbReference>
<dbReference type="CDD" id="cd07346">
    <property type="entry name" value="ABC_6TM_exporters"/>
    <property type="match status" value="1"/>
</dbReference>
<evidence type="ECO:0000256" key="4">
    <source>
        <dbReference type="ARBA" id="ARBA00022741"/>
    </source>
</evidence>
<dbReference type="PANTHER" id="PTHR43394">
    <property type="entry name" value="ATP-DEPENDENT PERMEASE MDL1, MITOCHONDRIAL"/>
    <property type="match status" value="1"/>
</dbReference>
<dbReference type="InterPro" id="IPR039421">
    <property type="entry name" value="Type_1_exporter"/>
</dbReference>
<keyword evidence="3 8" id="KW-0812">Transmembrane</keyword>
<dbReference type="PROSITE" id="PS00211">
    <property type="entry name" value="ABC_TRANSPORTER_1"/>
    <property type="match status" value="1"/>
</dbReference>
<dbReference type="SUPFAM" id="SSF90123">
    <property type="entry name" value="ABC transporter transmembrane region"/>
    <property type="match status" value="1"/>
</dbReference>
<evidence type="ECO:0000256" key="7">
    <source>
        <dbReference type="ARBA" id="ARBA00023136"/>
    </source>
</evidence>
<dbReference type="SMART" id="SM00382">
    <property type="entry name" value="AAA"/>
    <property type="match status" value="1"/>
</dbReference>
<evidence type="ECO:0000256" key="5">
    <source>
        <dbReference type="ARBA" id="ARBA00022840"/>
    </source>
</evidence>
<evidence type="ECO:0000256" key="6">
    <source>
        <dbReference type="ARBA" id="ARBA00022989"/>
    </source>
</evidence>
<feature type="domain" description="ABC transporter" evidence="9">
    <location>
        <begin position="373"/>
        <end position="618"/>
    </location>
</feature>
<keyword evidence="5 11" id="KW-0067">ATP-binding</keyword>
<sequence length="631" mass="71420">MEKQSRSLLFRRYLSFLKPYRIRLGFIVALGLLQFVVPLTVPWMTKVMIDEVLPGKESFWTLHKVVGVLAGVYVAGNLLKFVHQVAISRLGSRMIVDVREQLYRHMQSLSQNYFESRQVGSIVSRVLNDVNGAQNLVGGGVLNLLVDLFLVGFAAIMLFRLDPGLALLSLCLLPLYYLTFTNLNVRIRFAWRSVHQQMERISGILVERLAGMKIVQAFNRESIEADRFHRQAKHHYRYTVKAQLLSNLLGRASQSFQDLGGILVWLAGGTMVLNGAMTLGELIAFQAYLSQLYGPIQRFSEVNVTIQNSLSNVERIFEVFDLQPEVKNRENPLPLPTCRGDVVFENVSFTYVSERPVPKPKGQGDHEIVKPLVPLKRFYWLPPKTAPEPPPIVREEREALFNVSFEAKSGEVIALVGPSGAGKSTIINFIPRFYDPDEGTVYLDGRDLREYDLFAVRSQIALVLQDNILFSGSVYENIAYGNPHADQEQVMEAAKAAHAHDFIMEWDQKYDTVIGERGVRLSGGQKQRIAIARALLKNPRILILDEATSALDAESEYLVTKALEKLMENRTTFIIAHRLATVVRADQILVVDQGTIVERGRHPELLLRNGMYRELYEKQLKAMRPEELAAI</sequence>
<dbReference type="Gene3D" id="1.20.1560.10">
    <property type="entry name" value="ABC transporter type 1, transmembrane domain"/>
    <property type="match status" value="1"/>
</dbReference>
<organism evidence="11 12">
    <name type="scientific">Paenibacillus aurantius</name>
    <dbReference type="NCBI Taxonomy" id="2918900"/>
    <lineage>
        <taxon>Bacteria</taxon>
        <taxon>Bacillati</taxon>
        <taxon>Bacillota</taxon>
        <taxon>Bacilli</taxon>
        <taxon>Bacillales</taxon>
        <taxon>Paenibacillaceae</taxon>
        <taxon>Paenibacillus</taxon>
    </lineage>
</organism>
<protein>
    <submittedName>
        <fullName evidence="11">ABC transporter ATP-binding protein</fullName>
    </submittedName>
</protein>
<dbReference type="InterPro" id="IPR003593">
    <property type="entry name" value="AAA+_ATPase"/>
</dbReference>
<feature type="transmembrane region" description="Helical" evidence="8">
    <location>
        <begin position="61"/>
        <end position="79"/>
    </location>
</feature>
<dbReference type="Pfam" id="PF00664">
    <property type="entry name" value="ABC_membrane"/>
    <property type="match status" value="1"/>
</dbReference>
<dbReference type="PANTHER" id="PTHR43394:SF1">
    <property type="entry name" value="ATP-BINDING CASSETTE SUB-FAMILY B MEMBER 10, MITOCHONDRIAL"/>
    <property type="match status" value="1"/>
</dbReference>
<dbReference type="GO" id="GO:0016887">
    <property type="term" value="F:ATP hydrolysis activity"/>
    <property type="evidence" value="ECO:0007669"/>
    <property type="project" value="InterPro"/>
</dbReference>
<reference evidence="11 12" key="1">
    <citation type="submission" date="2022-02" db="EMBL/GenBank/DDBJ databases">
        <title>Paenibacillus sp. MBLB1776 Whole Genome Shotgun Sequencing.</title>
        <authorList>
            <person name="Hwang C.Y."/>
            <person name="Cho E.-S."/>
            <person name="Seo M.-J."/>
        </authorList>
    </citation>
    <scope>NUCLEOTIDE SEQUENCE [LARGE SCALE GENOMIC DNA]</scope>
    <source>
        <strain evidence="11 12">MBLB1776</strain>
    </source>
</reference>
<evidence type="ECO:0000313" key="11">
    <source>
        <dbReference type="EMBL" id="WNQ12350.1"/>
    </source>
</evidence>
<dbReference type="InterPro" id="IPR027417">
    <property type="entry name" value="P-loop_NTPase"/>
</dbReference>
<feature type="transmembrane region" description="Helical" evidence="8">
    <location>
        <begin position="20"/>
        <end position="41"/>
    </location>
</feature>